<dbReference type="Proteomes" id="UP001062846">
    <property type="component" value="Chromosome 9"/>
</dbReference>
<keyword evidence="2" id="KW-1185">Reference proteome</keyword>
<comment type="caution">
    <text evidence="1">The sequence shown here is derived from an EMBL/GenBank/DDBJ whole genome shotgun (WGS) entry which is preliminary data.</text>
</comment>
<dbReference type="EMBL" id="CM046396">
    <property type="protein sequence ID" value="KAI8539087.1"/>
    <property type="molecule type" value="Genomic_DNA"/>
</dbReference>
<sequence>MVDLGKRRRERETEKEDSMEIMGAAPAAERSRPSLHNFKMPCLQWGNQKLLRCMNVNQSGGVLNKSAALGASKGSIERKEERLRKSRAAEGDGIEAIREKLMVDLQEAADKMKDTILREGLEAPAADAEDDAVRPWNLRTRRAACKAPNGTNVGNGYNGGVAKGLKPNFSPLRSEGKSSSLCGDITAEGPTGEKKRERSRFSVSLSRQEIEEDFRALTGHKLPRRPKKRPKIVQKELDTIFPGLWLTEITADIYKVPDALETGKVNYSTLGSGWFGVAAVCGSLEIEGLSAC</sequence>
<accession>A0ACC0MEW7</accession>
<evidence type="ECO:0000313" key="1">
    <source>
        <dbReference type="EMBL" id="KAI8539087.1"/>
    </source>
</evidence>
<reference evidence="1" key="1">
    <citation type="submission" date="2022-02" db="EMBL/GenBank/DDBJ databases">
        <title>Plant Genome Project.</title>
        <authorList>
            <person name="Zhang R.-G."/>
        </authorList>
    </citation>
    <scope>NUCLEOTIDE SEQUENCE</scope>
    <source>
        <strain evidence="1">AT1</strain>
    </source>
</reference>
<evidence type="ECO:0000313" key="2">
    <source>
        <dbReference type="Proteomes" id="UP001062846"/>
    </source>
</evidence>
<protein>
    <submittedName>
        <fullName evidence="1">Uncharacterized protein</fullName>
    </submittedName>
</protein>
<proteinExistence type="predicted"/>
<name>A0ACC0MEW7_RHOML</name>
<gene>
    <name evidence="1" type="ORF">RHMOL_Rhmol09G0153900</name>
</gene>
<organism evidence="1 2">
    <name type="scientific">Rhododendron molle</name>
    <name type="common">Chinese azalea</name>
    <name type="synonym">Azalea mollis</name>
    <dbReference type="NCBI Taxonomy" id="49168"/>
    <lineage>
        <taxon>Eukaryota</taxon>
        <taxon>Viridiplantae</taxon>
        <taxon>Streptophyta</taxon>
        <taxon>Embryophyta</taxon>
        <taxon>Tracheophyta</taxon>
        <taxon>Spermatophyta</taxon>
        <taxon>Magnoliopsida</taxon>
        <taxon>eudicotyledons</taxon>
        <taxon>Gunneridae</taxon>
        <taxon>Pentapetalae</taxon>
        <taxon>asterids</taxon>
        <taxon>Ericales</taxon>
        <taxon>Ericaceae</taxon>
        <taxon>Ericoideae</taxon>
        <taxon>Rhodoreae</taxon>
        <taxon>Rhododendron</taxon>
    </lineage>
</organism>